<protein>
    <recommendedName>
        <fullName evidence="4">DUF420 domain-containing protein</fullName>
    </recommendedName>
</protein>
<keyword evidence="1" id="KW-0812">Transmembrane</keyword>
<dbReference type="Proteomes" id="UP000008633">
    <property type="component" value="Chromosome"/>
</dbReference>
<feature type="transmembrane region" description="Helical" evidence="1">
    <location>
        <begin position="138"/>
        <end position="159"/>
    </location>
</feature>
<dbReference type="STRING" id="749222.Nitsa_1593"/>
<keyword evidence="1" id="KW-1133">Transmembrane helix</keyword>
<evidence type="ECO:0000313" key="2">
    <source>
        <dbReference type="EMBL" id="ADV46841.1"/>
    </source>
</evidence>
<evidence type="ECO:0000313" key="3">
    <source>
        <dbReference type="Proteomes" id="UP000008633"/>
    </source>
</evidence>
<dbReference type="eggNOG" id="ENOG5033KX5">
    <property type="taxonomic scope" value="Bacteria"/>
</dbReference>
<dbReference type="Pfam" id="PF04238">
    <property type="entry name" value="DUF420"/>
    <property type="match status" value="1"/>
</dbReference>
<keyword evidence="3" id="KW-1185">Reference proteome</keyword>
<sequence>MMRYMFKPGFFGTEAPFFMDLMTTVVALLPLALYVGILFARQGHYSLHRCYQWLLFFFSAAVVGWFEYGVRTGGGFTRFAQQSSLPHWLLVSFLVLHVAIAVATLLWWLRTLVLAERNWRCRNLPGGYTLRHIRSGWWSAWGIFLTALTGIWVYLMLFVF</sequence>
<organism evidence="2 3">
    <name type="scientific">Nitratifractor salsuginis (strain DSM 16511 / JCM 12458 / E9I37-1)</name>
    <dbReference type="NCBI Taxonomy" id="749222"/>
    <lineage>
        <taxon>Bacteria</taxon>
        <taxon>Pseudomonadati</taxon>
        <taxon>Campylobacterota</taxon>
        <taxon>Epsilonproteobacteria</taxon>
        <taxon>Campylobacterales</taxon>
        <taxon>Sulfurovaceae</taxon>
        <taxon>Nitratifractor</taxon>
    </lineage>
</organism>
<dbReference type="InterPro" id="IPR007352">
    <property type="entry name" value="DUF420"/>
</dbReference>
<feature type="transmembrane region" description="Helical" evidence="1">
    <location>
        <begin position="21"/>
        <end position="39"/>
    </location>
</feature>
<reference evidence="3" key="2">
    <citation type="submission" date="2011-01" db="EMBL/GenBank/DDBJ databases">
        <title>The complete genome of Nitratifractor salsuginis DSM 16511.</title>
        <authorList>
            <consortium name="US DOE Joint Genome Institute (JGI-PGF)"/>
            <person name="Lucas S."/>
            <person name="Copeland A."/>
            <person name="Lapidus A."/>
            <person name="Bruce D."/>
            <person name="Goodwin L."/>
            <person name="Pitluck S."/>
            <person name="Kyrpides N."/>
            <person name="Mavromatis K."/>
            <person name="Ivanova N."/>
            <person name="Mikhailova N."/>
            <person name="Zeytun A."/>
            <person name="Detter J.C."/>
            <person name="Tapia R."/>
            <person name="Han C."/>
            <person name="Land M."/>
            <person name="Hauser L."/>
            <person name="Markowitz V."/>
            <person name="Cheng J.-F."/>
            <person name="Hugenholtz P."/>
            <person name="Woyke T."/>
            <person name="Wu D."/>
            <person name="Tindall B."/>
            <person name="Schuetze A."/>
            <person name="Brambilla E."/>
            <person name="Klenk H.-P."/>
            <person name="Eisen J.A."/>
        </authorList>
    </citation>
    <scope>NUCLEOTIDE SEQUENCE [LARGE SCALE GENOMIC DNA]</scope>
    <source>
        <strain evidence="3">DSM 16511 / JCM 12458 / E9I37-1</strain>
    </source>
</reference>
<dbReference type="HOGENOM" id="CLU_136226_0_0_7"/>
<keyword evidence="1" id="KW-0472">Membrane</keyword>
<name>E6X0J1_NITSE</name>
<dbReference type="RefSeq" id="WP_013554529.1">
    <property type="nucleotide sequence ID" value="NC_014935.1"/>
</dbReference>
<proteinExistence type="predicted"/>
<feature type="transmembrane region" description="Helical" evidence="1">
    <location>
        <begin position="51"/>
        <end position="68"/>
    </location>
</feature>
<reference evidence="2 3" key="1">
    <citation type="journal article" date="2011" name="Stand. Genomic Sci.">
        <title>Complete genome sequence of Nitratifractor salsuginis type strain (E9I37-1).</title>
        <authorList>
            <person name="Anderson I."/>
            <person name="Sikorski J."/>
            <person name="Zeytun A."/>
            <person name="Nolan M."/>
            <person name="Lapidus A."/>
            <person name="Lucas S."/>
            <person name="Hammon N."/>
            <person name="Deshpande S."/>
            <person name="Cheng J.F."/>
            <person name="Tapia R."/>
            <person name="Han C."/>
            <person name="Goodwin L."/>
            <person name="Pitluck S."/>
            <person name="Liolios K."/>
            <person name="Pagani I."/>
            <person name="Ivanova N."/>
            <person name="Huntemann M."/>
            <person name="Mavromatis K."/>
            <person name="Ovchinikova G."/>
            <person name="Pati A."/>
            <person name="Chen A."/>
            <person name="Palaniappan K."/>
            <person name="Land M."/>
            <person name="Hauser L."/>
            <person name="Brambilla E.M."/>
            <person name="Ngatchou-Djao O.D."/>
            <person name="Rohde M."/>
            <person name="Tindall B.J."/>
            <person name="Goker M."/>
            <person name="Detter J.C."/>
            <person name="Woyke T."/>
            <person name="Bristow J."/>
            <person name="Eisen J.A."/>
            <person name="Markowitz V."/>
            <person name="Hugenholtz P."/>
            <person name="Klenk H.P."/>
            <person name="Kyrpides N.C."/>
        </authorList>
    </citation>
    <scope>NUCLEOTIDE SEQUENCE [LARGE SCALE GENOMIC DNA]</scope>
    <source>
        <strain evidence="3">DSM 16511 / JCM 12458 / E9I37-1</strain>
    </source>
</reference>
<dbReference type="EMBL" id="CP002452">
    <property type="protein sequence ID" value="ADV46841.1"/>
    <property type="molecule type" value="Genomic_DNA"/>
</dbReference>
<dbReference type="KEGG" id="nsa:Nitsa_1593"/>
<accession>E6X0J1</accession>
<feature type="transmembrane region" description="Helical" evidence="1">
    <location>
        <begin position="88"/>
        <end position="109"/>
    </location>
</feature>
<evidence type="ECO:0008006" key="4">
    <source>
        <dbReference type="Google" id="ProtNLM"/>
    </source>
</evidence>
<gene>
    <name evidence="2" type="ordered locus">Nitsa_1593</name>
</gene>
<evidence type="ECO:0000256" key="1">
    <source>
        <dbReference type="SAM" id="Phobius"/>
    </source>
</evidence>
<dbReference type="AlphaFoldDB" id="E6X0J1"/>